<comment type="caution">
    <text evidence="18">The sequence shown here is derived from an EMBL/GenBank/DDBJ whole genome shotgun (WGS) entry which is preliminary data.</text>
</comment>
<evidence type="ECO:0000313" key="18">
    <source>
        <dbReference type="EMBL" id="MFD1735123.1"/>
    </source>
</evidence>
<dbReference type="InterPro" id="IPR036950">
    <property type="entry name" value="PBP_transglycosylase"/>
</dbReference>
<keyword evidence="12" id="KW-0961">Cell wall biogenesis/degradation</keyword>
<dbReference type="SUPFAM" id="SSF56601">
    <property type="entry name" value="beta-lactamase/transpeptidase-like"/>
    <property type="match status" value="1"/>
</dbReference>
<evidence type="ECO:0000256" key="8">
    <source>
        <dbReference type="ARBA" id="ARBA00022960"/>
    </source>
</evidence>
<keyword evidence="19" id="KW-1185">Reference proteome</keyword>
<dbReference type="SUPFAM" id="SSF53955">
    <property type="entry name" value="Lysozyme-like"/>
    <property type="match status" value="1"/>
</dbReference>
<evidence type="ECO:0000256" key="2">
    <source>
        <dbReference type="ARBA" id="ARBA00022475"/>
    </source>
</evidence>
<dbReference type="Proteomes" id="UP001597214">
    <property type="component" value="Unassembled WGS sequence"/>
</dbReference>
<dbReference type="Pfam" id="PF00905">
    <property type="entry name" value="Transpeptidase"/>
    <property type="match status" value="1"/>
</dbReference>
<evidence type="ECO:0000256" key="3">
    <source>
        <dbReference type="ARBA" id="ARBA00022645"/>
    </source>
</evidence>
<sequence>MEIITNQRFRQTLKYIRALFFISLIMSIFFMMGWVSVLIYAKIQGPPPLAVPQSTVYYSADGQVIGESSQGQTRYWVELQEISPDLINATISIEDRRFFEHNGFDYKRIAGAAIADIKAMAKVQGASTISQQYARNLFLEHDKTWKRKVLEALYTLRLEINYSKEQILEGYLNTIYYGHGAYGIEAAANFYFNKQAKDLTLSEATMLAGIPKGPSSYSPLTNFEQAKLRQKLILQSMVQNKLLSSEEAAIAEAVPLSFYAKFDNKHQDIAPYFQDAVKQVLRSLTTITDRTIQMGGLKVYTTLDPKVQQIVEEKIASTIDPKSEIQAAVMVTDPSTGHVKALVGGRDYSISQFNRATQAKRQPGSTFKPFLYYSAIEQGFTPSTQLRSEYTTFRFGEKEELTYSPSNFNDYYANDTITLAQAIALSDNVFAVKTHLSLGQQALIDTSRRIGISGKLPEVPSLALGTSTVKMIDMVNAYGILANGGKRIEPTFIQKIVNHHGEIIYENKVHKEQILDKDAAFVTTHMMTGMFDEKLNDYTKVTGRTIKDKLTRVYAGKSGTTSTDSWMIGYSPNLVTGVWIGYDRDHTLDLAAEKRYAKTIWADIMEEALKEEPVQAFKPTSGVVGVYVNPHNGLLATEACPVARLTYYLRGSEPDEYCTDHLPHQYNNEGPPIQIDIVPEDEGWIDKLMKWISP</sequence>
<keyword evidence="5 18" id="KW-0328">Glycosyltransferase</keyword>
<dbReference type="PANTHER" id="PTHR32282">
    <property type="entry name" value="BINDING PROTEIN TRANSPEPTIDASE, PUTATIVE-RELATED"/>
    <property type="match status" value="1"/>
</dbReference>
<evidence type="ECO:0000256" key="1">
    <source>
        <dbReference type="ARBA" id="ARBA00004236"/>
    </source>
</evidence>
<dbReference type="Pfam" id="PF00912">
    <property type="entry name" value="Transgly"/>
    <property type="match status" value="1"/>
</dbReference>
<comment type="subcellular location">
    <subcellularLocation>
        <location evidence="1">Cell membrane</location>
    </subcellularLocation>
</comment>
<dbReference type="GO" id="GO:0016757">
    <property type="term" value="F:glycosyltransferase activity"/>
    <property type="evidence" value="ECO:0007669"/>
    <property type="project" value="UniProtKB-KW"/>
</dbReference>
<name>A0ABW4LJA5_9BACI</name>
<keyword evidence="15" id="KW-0812">Transmembrane</keyword>
<comment type="catalytic activity">
    <reaction evidence="13">
        <text>Preferential cleavage: (Ac)2-L-Lys-D-Ala-|-D-Ala. Also transpeptidation of peptidyl-alanyl moieties that are N-acyl substituents of D-alanine.</text>
        <dbReference type="EC" id="3.4.16.4"/>
    </reaction>
</comment>
<organism evidence="18 19">
    <name type="scientific">Bacillus salitolerans</name>
    <dbReference type="NCBI Taxonomy" id="1437434"/>
    <lineage>
        <taxon>Bacteria</taxon>
        <taxon>Bacillati</taxon>
        <taxon>Bacillota</taxon>
        <taxon>Bacilli</taxon>
        <taxon>Bacillales</taxon>
        <taxon>Bacillaceae</taxon>
        <taxon>Bacillus</taxon>
    </lineage>
</organism>
<keyword evidence="4" id="KW-0645">Protease</keyword>
<evidence type="ECO:0000256" key="5">
    <source>
        <dbReference type="ARBA" id="ARBA00022676"/>
    </source>
</evidence>
<evidence type="ECO:0000256" key="12">
    <source>
        <dbReference type="ARBA" id="ARBA00023316"/>
    </source>
</evidence>
<keyword evidence="15" id="KW-1133">Transmembrane helix</keyword>
<dbReference type="InterPro" id="IPR001460">
    <property type="entry name" value="PCN-bd_Tpept"/>
</dbReference>
<gene>
    <name evidence="18" type="ORF">ACFSCX_00970</name>
</gene>
<evidence type="ECO:0000256" key="15">
    <source>
        <dbReference type="SAM" id="Phobius"/>
    </source>
</evidence>
<keyword evidence="2" id="KW-1003">Cell membrane</keyword>
<evidence type="ECO:0000256" key="13">
    <source>
        <dbReference type="ARBA" id="ARBA00034000"/>
    </source>
</evidence>
<dbReference type="InterPro" id="IPR050396">
    <property type="entry name" value="Glycosyltr_51/Transpeptidase"/>
</dbReference>
<dbReference type="EC" id="2.4.-.-" evidence="18"/>
<dbReference type="PANTHER" id="PTHR32282:SF11">
    <property type="entry name" value="PENICILLIN-BINDING PROTEIN 1B"/>
    <property type="match status" value="1"/>
</dbReference>
<comment type="catalytic activity">
    <reaction evidence="14">
        <text>[GlcNAc-(1-&gt;4)-Mur2Ac(oyl-L-Ala-gamma-D-Glu-L-Lys-D-Ala-D-Ala)](n)-di-trans,octa-cis-undecaprenyl diphosphate + beta-D-GlcNAc-(1-&gt;4)-Mur2Ac(oyl-L-Ala-gamma-D-Glu-L-Lys-D-Ala-D-Ala)-di-trans,octa-cis-undecaprenyl diphosphate = [GlcNAc-(1-&gt;4)-Mur2Ac(oyl-L-Ala-gamma-D-Glu-L-Lys-D-Ala-D-Ala)](n+1)-di-trans,octa-cis-undecaprenyl diphosphate + di-trans,octa-cis-undecaprenyl diphosphate + H(+)</text>
        <dbReference type="Rhea" id="RHEA:23708"/>
        <dbReference type="Rhea" id="RHEA-COMP:9602"/>
        <dbReference type="Rhea" id="RHEA-COMP:9603"/>
        <dbReference type="ChEBI" id="CHEBI:15378"/>
        <dbReference type="ChEBI" id="CHEBI:58405"/>
        <dbReference type="ChEBI" id="CHEBI:60033"/>
        <dbReference type="ChEBI" id="CHEBI:78435"/>
        <dbReference type="EC" id="2.4.99.28"/>
    </reaction>
</comment>
<evidence type="ECO:0000259" key="17">
    <source>
        <dbReference type="Pfam" id="PF00912"/>
    </source>
</evidence>
<dbReference type="EMBL" id="JBHUEM010000001">
    <property type="protein sequence ID" value="MFD1735123.1"/>
    <property type="molecule type" value="Genomic_DNA"/>
</dbReference>
<evidence type="ECO:0000259" key="16">
    <source>
        <dbReference type="Pfam" id="PF00905"/>
    </source>
</evidence>
<keyword evidence="7" id="KW-0378">Hydrolase</keyword>
<evidence type="ECO:0000256" key="6">
    <source>
        <dbReference type="ARBA" id="ARBA00022679"/>
    </source>
</evidence>
<feature type="domain" description="Penicillin-binding protein transpeptidase" evidence="16">
    <location>
        <begin position="328"/>
        <end position="606"/>
    </location>
</feature>
<proteinExistence type="predicted"/>
<dbReference type="Gene3D" id="1.10.3810.10">
    <property type="entry name" value="Biosynthetic peptidoglycan transglycosylase-like"/>
    <property type="match status" value="1"/>
</dbReference>
<accession>A0ABW4LJA5</accession>
<keyword evidence="6 18" id="KW-0808">Transferase</keyword>
<dbReference type="InterPro" id="IPR023346">
    <property type="entry name" value="Lysozyme-like_dom_sf"/>
</dbReference>
<evidence type="ECO:0000256" key="14">
    <source>
        <dbReference type="ARBA" id="ARBA00049902"/>
    </source>
</evidence>
<keyword evidence="9" id="KW-0573">Peptidoglycan synthesis</keyword>
<reference evidence="19" key="1">
    <citation type="journal article" date="2019" name="Int. J. Syst. Evol. Microbiol.">
        <title>The Global Catalogue of Microorganisms (GCM) 10K type strain sequencing project: providing services to taxonomists for standard genome sequencing and annotation.</title>
        <authorList>
            <consortium name="The Broad Institute Genomics Platform"/>
            <consortium name="The Broad Institute Genome Sequencing Center for Infectious Disease"/>
            <person name="Wu L."/>
            <person name="Ma J."/>
        </authorList>
    </citation>
    <scope>NUCLEOTIDE SEQUENCE [LARGE SCALE GENOMIC DNA]</scope>
    <source>
        <strain evidence="19">CCUG 49339</strain>
    </source>
</reference>
<keyword evidence="10 15" id="KW-0472">Membrane</keyword>
<feature type="transmembrane region" description="Helical" evidence="15">
    <location>
        <begin position="18"/>
        <end position="41"/>
    </location>
</feature>
<keyword evidence="3" id="KW-0121">Carboxypeptidase</keyword>
<evidence type="ECO:0000256" key="7">
    <source>
        <dbReference type="ARBA" id="ARBA00022801"/>
    </source>
</evidence>
<evidence type="ECO:0000256" key="9">
    <source>
        <dbReference type="ARBA" id="ARBA00022984"/>
    </source>
</evidence>
<dbReference type="RefSeq" id="WP_377926210.1">
    <property type="nucleotide sequence ID" value="NZ_JBHUEM010000001.1"/>
</dbReference>
<dbReference type="InterPro" id="IPR001264">
    <property type="entry name" value="Glyco_trans_51"/>
</dbReference>
<evidence type="ECO:0000313" key="19">
    <source>
        <dbReference type="Proteomes" id="UP001597214"/>
    </source>
</evidence>
<evidence type="ECO:0000256" key="4">
    <source>
        <dbReference type="ARBA" id="ARBA00022670"/>
    </source>
</evidence>
<dbReference type="NCBIfam" id="TIGR02074">
    <property type="entry name" value="PBP_1a_fam"/>
    <property type="match status" value="1"/>
</dbReference>
<evidence type="ECO:0000256" key="11">
    <source>
        <dbReference type="ARBA" id="ARBA00023268"/>
    </source>
</evidence>
<dbReference type="Gene3D" id="3.40.710.10">
    <property type="entry name" value="DD-peptidase/beta-lactamase superfamily"/>
    <property type="match status" value="1"/>
</dbReference>
<protein>
    <submittedName>
        <fullName evidence="18">Transglycosylase domain-containing protein</fullName>
        <ecNumber evidence="18">2.4.-.-</ecNumber>
    </submittedName>
</protein>
<keyword evidence="8" id="KW-0133">Cell shape</keyword>
<feature type="domain" description="Glycosyl transferase family 51" evidence="17">
    <location>
        <begin position="62"/>
        <end position="237"/>
    </location>
</feature>
<dbReference type="InterPro" id="IPR012338">
    <property type="entry name" value="Beta-lactam/transpept-like"/>
</dbReference>
<keyword evidence="11" id="KW-0511">Multifunctional enzyme</keyword>
<evidence type="ECO:0000256" key="10">
    <source>
        <dbReference type="ARBA" id="ARBA00023136"/>
    </source>
</evidence>